<evidence type="ECO:0000313" key="4">
    <source>
        <dbReference type="Proteomes" id="UP000594205"/>
    </source>
</evidence>
<reference evidence="3 4" key="1">
    <citation type="submission" date="2020-10" db="EMBL/GenBank/DDBJ databases">
        <title>Streptomyces ferrugineus complate genome analysis.</title>
        <authorList>
            <person name="Anwar N."/>
        </authorList>
    </citation>
    <scope>NUCLEOTIDE SEQUENCE [LARGE SCALE GENOMIC DNA]</scope>
    <source>
        <strain evidence="3 4">CCTCC AA2014009</strain>
    </source>
</reference>
<sequence length="95" mass="10257">MFACACADVPGIARSTVAFGVMMPIMLLLLVGAILTAVFVMAWGVDRLLRPRPHGRGSNSDAAPGDSPGHSFDAEPERGGLDAFTWTEEEPWERR</sequence>
<dbReference type="KEGG" id="sfeu:IM697_27105"/>
<gene>
    <name evidence="3" type="ORF">IM697_27105</name>
</gene>
<organism evidence="3 4">
    <name type="scientific">Streptomyces ferrugineus</name>
    <dbReference type="NCBI Taxonomy" id="1413221"/>
    <lineage>
        <taxon>Bacteria</taxon>
        <taxon>Bacillati</taxon>
        <taxon>Actinomycetota</taxon>
        <taxon>Actinomycetes</taxon>
        <taxon>Kitasatosporales</taxon>
        <taxon>Streptomycetaceae</taxon>
        <taxon>Streptomyces</taxon>
    </lineage>
</organism>
<keyword evidence="2" id="KW-1133">Transmembrane helix</keyword>
<dbReference type="AlphaFoldDB" id="A0A7M2SBW6"/>
<feature type="region of interest" description="Disordered" evidence="1">
    <location>
        <begin position="54"/>
        <end position="95"/>
    </location>
</feature>
<dbReference type="Proteomes" id="UP000594205">
    <property type="component" value="Chromosome"/>
</dbReference>
<keyword evidence="2" id="KW-0812">Transmembrane</keyword>
<feature type="transmembrane region" description="Helical" evidence="2">
    <location>
        <begin position="25"/>
        <end position="45"/>
    </location>
</feature>
<keyword evidence="4" id="KW-1185">Reference proteome</keyword>
<dbReference type="EMBL" id="CP063373">
    <property type="protein sequence ID" value="QOV33850.1"/>
    <property type="molecule type" value="Genomic_DNA"/>
</dbReference>
<name>A0A7M2SBW6_9ACTN</name>
<accession>A0A7M2SBW6</accession>
<evidence type="ECO:0000256" key="2">
    <source>
        <dbReference type="SAM" id="Phobius"/>
    </source>
</evidence>
<proteinExistence type="predicted"/>
<keyword evidence="2" id="KW-0472">Membrane</keyword>
<evidence type="ECO:0000256" key="1">
    <source>
        <dbReference type="SAM" id="MobiDB-lite"/>
    </source>
</evidence>
<dbReference type="RefSeq" id="WP_194038725.1">
    <property type="nucleotide sequence ID" value="NZ_CP063373.1"/>
</dbReference>
<protein>
    <submittedName>
        <fullName evidence="3">Uncharacterized protein</fullName>
    </submittedName>
</protein>
<evidence type="ECO:0000313" key="3">
    <source>
        <dbReference type="EMBL" id="QOV33850.1"/>
    </source>
</evidence>